<accession>A0ABQ8JSM6</accession>
<sequence>MANEDASTKQWTQKKTFYLPVLSSAAKIPLPTETIALAVFRIEIQVEFLTKRKIGEKDNQYQ</sequence>
<proteinExistence type="predicted"/>
<name>A0ABQ8JSM6_DERPT</name>
<dbReference type="Proteomes" id="UP000887458">
    <property type="component" value="Unassembled WGS sequence"/>
</dbReference>
<protein>
    <submittedName>
        <fullName evidence="1">Uncharacterized protein</fullName>
    </submittedName>
</protein>
<evidence type="ECO:0000313" key="2">
    <source>
        <dbReference type="Proteomes" id="UP000887458"/>
    </source>
</evidence>
<organism evidence="1 2">
    <name type="scientific">Dermatophagoides pteronyssinus</name>
    <name type="common">European house dust mite</name>
    <dbReference type="NCBI Taxonomy" id="6956"/>
    <lineage>
        <taxon>Eukaryota</taxon>
        <taxon>Metazoa</taxon>
        <taxon>Ecdysozoa</taxon>
        <taxon>Arthropoda</taxon>
        <taxon>Chelicerata</taxon>
        <taxon>Arachnida</taxon>
        <taxon>Acari</taxon>
        <taxon>Acariformes</taxon>
        <taxon>Sarcoptiformes</taxon>
        <taxon>Astigmata</taxon>
        <taxon>Psoroptidia</taxon>
        <taxon>Analgoidea</taxon>
        <taxon>Pyroglyphidae</taxon>
        <taxon>Dermatophagoidinae</taxon>
        <taxon>Dermatophagoides</taxon>
    </lineage>
</organism>
<comment type="caution">
    <text evidence="1">The sequence shown here is derived from an EMBL/GenBank/DDBJ whole genome shotgun (WGS) entry which is preliminary data.</text>
</comment>
<gene>
    <name evidence="1" type="ORF">DERP_004814</name>
</gene>
<keyword evidence="2" id="KW-1185">Reference proteome</keyword>
<reference evidence="1 2" key="1">
    <citation type="journal article" date="2018" name="J. Allergy Clin. Immunol.">
        <title>High-quality assembly of Dermatophagoides pteronyssinus genome and transcriptome reveals a wide range of novel allergens.</title>
        <authorList>
            <person name="Liu X.Y."/>
            <person name="Yang K.Y."/>
            <person name="Wang M.Q."/>
            <person name="Kwok J.S."/>
            <person name="Zeng X."/>
            <person name="Yang Z."/>
            <person name="Xiao X.J."/>
            <person name="Lau C.P."/>
            <person name="Li Y."/>
            <person name="Huang Z.M."/>
            <person name="Ba J.G."/>
            <person name="Yim A.K."/>
            <person name="Ouyang C.Y."/>
            <person name="Ngai S.M."/>
            <person name="Chan T.F."/>
            <person name="Leung E.L."/>
            <person name="Liu L."/>
            <person name="Liu Z.G."/>
            <person name="Tsui S.K."/>
        </authorList>
    </citation>
    <scope>NUCLEOTIDE SEQUENCE [LARGE SCALE GENOMIC DNA]</scope>
    <source>
        <strain evidence="1">Derp</strain>
    </source>
</reference>
<reference evidence="1 2" key="2">
    <citation type="journal article" date="2022" name="Mol. Biol. Evol.">
        <title>Comparative Genomics Reveals Insights into the Divergent Evolution of Astigmatic Mites and Household Pest Adaptations.</title>
        <authorList>
            <person name="Xiong Q."/>
            <person name="Wan A.T."/>
            <person name="Liu X."/>
            <person name="Fung C.S."/>
            <person name="Xiao X."/>
            <person name="Malainual N."/>
            <person name="Hou J."/>
            <person name="Wang L."/>
            <person name="Wang M."/>
            <person name="Yang K.Y."/>
            <person name="Cui Y."/>
            <person name="Leung E.L."/>
            <person name="Nong W."/>
            <person name="Shin S.K."/>
            <person name="Au S.W."/>
            <person name="Jeong K.Y."/>
            <person name="Chew F.T."/>
            <person name="Hui J.H."/>
            <person name="Leung T.F."/>
            <person name="Tungtrongchitr A."/>
            <person name="Zhong N."/>
            <person name="Liu Z."/>
            <person name="Tsui S.K."/>
        </authorList>
    </citation>
    <scope>NUCLEOTIDE SEQUENCE [LARGE SCALE GENOMIC DNA]</scope>
    <source>
        <strain evidence="1">Derp</strain>
    </source>
</reference>
<evidence type="ECO:0000313" key="1">
    <source>
        <dbReference type="EMBL" id="KAH9425600.1"/>
    </source>
</evidence>
<dbReference type="EMBL" id="NJHN03000017">
    <property type="protein sequence ID" value="KAH9425600.1"/>
    <property type="molecule type" value="Genomic_DNA"/>
</dbReference>